<comment type="caution">
    <text evidence="2">The sequence shown here is derived from an EMBL/GenBank/DDBJ whole genome shotgun (WGS) entry which is preliminary data.</text>
</comment>
<dbReference type="AlphaFoldDB" id="A0A495VXR2"/>
<gene>
    <name evidence="2" type="ORF">C8E97_2192</name>
</gene>
<sequence length="246" mass="26420">MASDRRHHFRGDEFAGTRVRALCAGDRRAGRPVVVFVPALGVTEDLVNLASECGTWTRSVLLDVLGSVGRVDLPAFATAVAQWLEVAVDAPVVLAGHSTGAQVALRAAVQVPAAVRVLVLMSPTFPPRLRRVPALVRANFRNAAHEPLDVWRAVLPGCARVGAVTLCRLLRSAQHDRPEEIVTDVRCPVLVVRGEHDAFCPEPWASRLGAAARRGRCVNVLGAHGFPHQYDKNTSALIADFAGRSG</sequence>
<evidence type="ECO:0000313" key="2">
    <source>
        <dbReference type="EMBL" id="RKT53620.1"/>
    </source>
</evidence>
<protein>
    <submittedName>
        <fullName evidence="2">Pimeloyl-ACP methyl ester carboxylesterase</fullName>
    </submittedName>
</protein>
<dbReference type="InterPro" id="IPR000073">
    <property type="entry name" value="AB_hydrolase_1"/>
</dbReference>
<dbReference type="Gene3D" id="3.40.50.1820">
    <property type="entry name" value="alpha/beta hydrolase"/>
    <property type="match status" value="1"/>
</dbReference>
<keyword evidence="3" id="KW-1185">Reference proteome</keyword>
<accession>A0A495VXR2</accession>
<dbReference type="SUPFAM" id="SSF53474">
    <property type="entry name" value="alpha/beta-Hydrolases"/>
    <property type="match status" value="1"/>
</dbReference>
<feature type="domain" description="AB hydrolase-1" evidence="1">
    <location>
        <begin position="34"/>
        <end position="229"/>
    </location>
</feature>
<dbReference type="Pfam" id="PF12697">
    <property type="entry name" value="Abhydrolase_6"/>
    <property type="match status" value="1"/>
</dbReference>
<dbReference type="RefSeq" id="WP_342776207.1">
    <property type="nucleotide sequence ID" value="NZ_RBXO01000001.1"/>
</dbReference>
<name>A0A495VXR2_9PSEU</name>
<dbReference type="GO" id="GO:0003824">
    <property type="term" value="F:catalytic activity"/>
    <property type="evidence" value="ECO:0007669"/>
    <property type="project" value="UniProtKB-ARBA"/>
</dbReference>
<reference evidence="2 3" key="1">
    <citation type="submission" date="2018-10" db="EMBL/GenBank/DDBJ databases">
        <title>Sequencing the genomes of 1000 actinobacteria strains.</title>
        <authorList>
            <person name="Klenk H.-P."/>
        </authorList>
    </citation>
    <scope>NUCLEOTIDE SEQUENCE [LARGE SCALE GENOMIC DNA]</scope>
    <source>
        <strain evidence="2 3">DSM 43800</strain>
    </source>
</reference>
<evidence type="ECO:0000313" key="3">
    <source>
        <dbReference type="Proteomes" id="UP000282084"/>
    </source>
</evidence>
<evidence type="ECO:0000259" key="1">
    <source>
        <dbReference type="Pfam" id="PF12697"/>
    </source>
</evidence>
<proteinExistence type="predicted"/>
<dbReference type="Proteomes" id="UP000282084">
    <property type="component" value="Unassembled WGS sequence"/>
</dbReference>
<organism evidence="2 3">
    <name type="scientific">Saccharothrix australiensis</name>
    <dbReference type="NCBI Taxonomy" id="2072"/>
    <lineage>
        <taxon>Bacteria</taxon>
        <taxon>Bacillati</taxon>
        <taxon>Actinomycetota</taxon>
        <taxon>Actinomycetes</taxon>
        <taxon>Pseudonocardiales</taxon>
        <taxon>Pseudonocardiaceae</taxon>
        <taxon>Saccharothrix</taxon>
    </lineage>
</organism>
<dbReference type="InterPro" id="IPR029058">
    <property type="entry name" value="AB_hydrolase_fold"/>
</dbReference>
<dbReference type="EMBL" id="RBXO01000001">
    <property type="protein sequence ID" value="RKT53620.1"/>
    <property type="molecule type" value="Genomic_DNA"/>
</dbReference>